<dbReference type="RefSeq" id="WP_301208505.1">
    <property type="nucleotide sequence ID" value="NZ_JAROCF010000001.1"/>
</dbReference>
<name>A0ABT8KCW6_9MICO</name>
<accession>A0ABT8KCW6</accession>
<protein>
    <submittedName>
        <fullName evidence="1">Uncharacterized protein</fullName>
    </submittedName>
</protein>
<dbReference type="EMBL" id="JAROCF010000001">
    <property type="protein sequence ID" value="MDN4615304.1"/>
    <property type="molecule type" value="Genomic_DNA"/>
</dbReference>
<organism evidence="1 2">
    <name type="scientific">Leifsonia williamsii</name>
    <dbReference type="NCBI Taxonomy" id="3035919"/>
    <lineage>
        <taxon>Bacteria</taxon>
        <taxon>Bacillati</taxon>
        <taxon>Actinomycetota</taxon>
        <taxon>Actinomycetes</taxon>
        <taxon>Micrococcales</taxon>
        <taxon>Microbacteriaceae</taxon>
        <taxon>Leifsonia</taxon>
    </lineage>
</organism>
<evidence type="ECO:0000313" key="1">
    <source>
        <dbReference type="EMBL" id="MDN4615304.1"/>
    </source>
</evidence>
<gene>
    <name evidence="1" type="ORF">P5G50_12690</name>
</gene>
<keyword evidence="2" id="KW-1185">Reference proteome</keyword>
<evidence type="ECO:0000313" key="2">
    <source>
        <dbReference type="Proteomes" id="UP001174208"/>
    </source>
</evidence>
<reference evidence="1" key="1">
    <citation type="submission" date="2023-06" db="EMBL/GenBank/DDBJ databases">
        <title>MT1 and MT2 Draft Genomes of Novel Species.</title>
        <authorList>
            <person name="Venkateswaran K."/>
        </authorList>
    </citation>
    <scope>NUCLEOTIDE SEQUENCE</scope>
    <source>
        <strain evidence="1">F6_8S_P_1B</strain>
    </source>
</reference>
<dbReference type="Proteomes" id="UP001174208">
    <property type="component" value="Unassembled WGS sequence"/>
</dbReference>
<sequence length="74" mass="8757">MKTRTRFVRLGLEVLEISEREWRISDTAVMSLGEPPVRGFIRALDSMFEVTEIGRPGRRTYYRDFDAALRELRH</sequence>
<comment type="caution">
    <text evidence="1">The sequence shown here is derived from an EMBL/GenBank/DDBJ whole genome shotgun (WGS) entry which is preliminary data.</text>
</comment>
<proteinExistence type="predicted"/>